<evidence type="ECO:0000256" key="1">
    <source>
        <dbReference type="SAM" id="SignalP"/>
    </source>
</evidence>
<gene>
    <name evidence="2" type="ORF">ACHKAR_11570</name>
</gene>
<feature type="chain" id="PRO_5045420326" description="DUF3299 domain-containing protein" evidence="1">
    <location>
        <begin position="19"/>
        <end position="144"/>
    </location>
</feature>
<dbReference type="Proteomes" id="UP001610063">
    <property type="component" value="Unassembled WGS sequence"/>
</dbReference>
<reference evidence="2 3" key="1">
    <citation type="journal article" date="2013" name="Int. J. Syst. Evol. Microbiol.">
        <title>Marinoscillum luteum sp. nov., isolated from marine sediment.</title>
        <authorList>
            <person name="Cha I.T."/>
            <person name="Park S.J."/>
            <person name="Kim S.J."/>
            <person name="Kim J.G."/>
            <person name="Jung M.Y."/>
            <person name="Shin K.S."/>
            <person name="Kwon K.K."/>
            <person name="Yang S.H."/>
            <person name="Seo Y.S."/>
            <person name="Rhee S.K."/>
        </authorList>
    </citation>
    <scope>NUCLEOTIDE SEQUENCE [LARGE SCALE GENOMIC DNA]</scope>
    <source>
        <strain evidence="2 3">KCTC 23939</strain>
    </source>
</reference>
<keyword evidence="3" id="KW-1185">Reference proteome</keyword>
<evidence type="ECO:0008006" key="4">
    <source>
        <dbReference type="Google" id="ProtNLM"/>
    </source>
</evidence>
<protein>
    <recommendedName>
        <fullName evidence="4">DUF3299 domain-containing protein</fullName>
    </recommendedName>
</protein>
<dbReference type="RefSeq" id="WP_395417507.1">
    <property type="nucleotide sequence ID" value="NZ_JBIPKE010000017.1"/>
</dbReference>
<name>A0ABW7N9R3_9BACT</name>
<proteinExistence type="predicted"/>
<feature type="signal peptide" evidence="1">
    <location>
        <begin position="1"/>
        <end position="18"/>
    </location>
</feature>
<sequence length="144" mass="15885">MRLLLSGLMIIFGTCAMAQGTSAENWKTLSKIEYEKSKDEYGEIYVPKFGPDIKSIEGKEIELSGYIIPFEGMFEPDHLIISSVPVASCFFCGGAGPESVAEIYLDESVKYTAKKVTITGKLKLNDSDVDQLMYILEGAKLQPN</sequence>
<organism evidence="2 3">
    <name type="scientific">Marinoscillum luteum</name>
    <dbReference type="NCBI Taxonomy" id="861051"/>
    <lineage>
        <taxon>Bacteria</taxon>
        <taxon>Pseudomonadati</taxon>
        <taxon>Bacteroidota</taxon>
        <taxon>Cytophagia</taxon>
        <taxon>Cytophagales</taxon>
        <taxon>Reichenbachiellaceae</taxon>
        <taxon>Marinoscillum</taxon>
    </lineage>
</organism>
<accession>A0ABW7N9R3</accession>
<dbReference type="EMBL" id="JBIPKE010000017">
    <property type="protein sequence ID" value="MFH6984082.1"/>
    <property type="molecule type" value="Genomic_DNA"/>
</dbReference>
<evidence type="ECO:0000313" key="3">
    <source>
        <dbReference type="Proteomes" id="UP001610063"/>
    </source>
</evidence>
<keyword evidence="1" id="KW-0732">Signal</keyword>
<comment type="caution">
    <text evidence="2">The sequence shown here is derived from an EMBL/GenBank/DDBJ whole genome shotgun (WGS) entry which is preliminary data.</text>
</comment>
<evidence type="ECO:0000313" key="2">
    <source>
        <dbReference type="EMBL" id="MFH6984082.1"/>
    </source>
</evidence>
<dbReference type="Gene3D" id="2.40.50.870">
    <property type="entry name" value="Protein of unknown function (DUF3299)"/>
    <property type="match status" value="1"/>
</dbReference>